<evidence type="ECO:0000313" key="1">
    <source>
        <dbReference type="EMBL" id="MGI1899637.1"/>
    </source>
</evidence>
<protein>
    <submittedName>
        <fullName evidence="1">Uncharacterized protein</fullName>
    </submittedName>
</protein>
<evidence type="ECO:0000313" key="2">
    <source>
        <dbReference type="Proteomes" id="UP001354073"/>
    </source>
</evidence>
<proteinExistence type="predicted"/>
<accession>A0ACC7RD79</accession>
<comment type="caution">
    <text evidence="1">The sequence shown here is derived from an EMBL/GenBank/DDBJ whole genome shotgun (WGS) entry which is preliminary data.</text>
</comment>
<gene>
    <name evidence="1" type="ORF">REH74_019090</name>
</gene>
<organism evidence="1 2">
    <name type="scientific">Vibrio campbellii</name>
    <dbReference type="NCBI Taxonomy" id="680"/>
    <lineage>
        <taxon>Bacteria</taxon>
        <taxon>Pseudomonadati</taxon>
        <taxon>Pseudomonadota</taxon>
        <taxon>Gammaproteobacteria</taxon>
        <taxon>Vibrionales</taxon>
        <taxon>Vibrionaceae</taxon>
        <taxon>Vibrio</taxon>
    </lineage>
</organism>
<sequence length="457" mass="53460">MYEQNEYLKIHAQRQLDRFFCHQLVVRRFEAEDNATFSILRELREKIETLIWNGAYDRQFLMDHMHYVTHLTARLMNSLVNFYLASSLRDDCMESFYSMLDEMDKVPKYYPLLPTPPLTSTFLNEKTKSDIFTELKRYLDAVNSSMQSDHPVTSKEGDDNISAPSLLTIYTPYALTIKIDFQLLLDFMCEDQIVKRHTLLMYHETDQNYNYIKENNYLNWIFAHPKEGTRLSEECKYYSLLCDLYALNKLFLTQRRMLSKNVRIRDDDTTLVQFDGKKSKNCIHLSVNFAELPENIDNIISQFIATLKNKLTDNGFFRANATQGDFWSSKFAAVEMKSLREIKSNQNEKIFLLNKLEKSYPKFLYGILLYDLGQSEGTQFIIGRAEKANFISTKHNRVDICVSPPEENGNLQKDLEFVRATVSFTSKAARRVCLNKLYLPQFYVCQCSSCSTKPTDT</sequence>
<dbReference type="EMBL" id="JAVHXJ020000114">
    <property type="protein sequence ID" value="MGI1899637.1"/>
    <property type="molecule type" value="Genomic_DNA"/>
</dbReference>
<reference evidence="1" key="1">
    <citation type="submission" date="2024-11" db="EMBL/GenBank/DDBJ databases">
        <title>Identification of new Vibrio campbellii strains harboring the pVA1 plasmid isolated from Penaeus vannamei postlarvae affected by outbreaks of acute hepatopancreatic necrosis disease (AHPND) in Mexico.</title>
        <authorList>
            <person name="Gomez-Gil B."/>
            <person name="Enciso-Ibarra J."/>
        </authorList>
    </citation>
    <scope>NUCLEOTIDE SEQUENCE</scope>
    <source>
        <strain evidence="1">M270204</strain>
    </source>
</reference>
<name>A0ACC7RD79_9VIBR</name>
<dbReference type="Proteomes" id="UP001354073">
    <property type="component" value="Unassembled WGS sequence"/>
</dbReference>